<dbReference type="InterPro" id="IPR051064">
    <property type="entry name" value="SEC14/CRAL-TRIO_domain"/>
</dbReference>
<gene>
    <name evidence="2" type="ORF">ODALV1_LOCUS26777</name>
</gene>
<comment type="caution">
    <text evidence="2">The sequence shown here is derived from an EMBL/GenBank/DDBJ whole genome shotgun (WGS) entry which is preliminary data.</text>
</comment>
<dbReference type="PANTHER" id="PTHR23324">
    <property type="entry name" value="SEC14 RELATED PROTEIN"/>
    <property type="match status" value="1"/>
</dbReference>
<evidence type="ECO:0000313" key="3">
    <source>
        <dbReference type="Proteomes" id="UP001642540"/>
    </source>
</evidence>
<dbReference type="SUPFAM" id="SSF46938">
    <property type="entry name" value="CRAL/TRIO N-terminal domain"/>
    <property type="match status" value="1"/>
</dbReference>
<sequence>MSVEEANNRERAALNKLVKRTTDLDFNKGTLLRFLRARNLDVKKAEDMIRDSVIWRKENEYEYFGSSYEFWKPPPEIPTGFDVYHCGYDAEGRPVYYAPLGMWASAYDMFKKGLEDDCLRYAGKSMDQVHKRLLTTKHQNFVCIVDNTGVTFRKAFYESQNFAGIQDLIRLFREYEANFPETLHKAFVINTPQVFYLGYNIVKPLMTKHTLSKINIFNQDESKWLPAIHEHIPIDAIPEKLGGTAVMKPMWPFDKIII</sequence>
<dbReference type="SMART" id="SM01100">
    <property type="entry name" value="CRAL_TRIO_N"/>
    <property type="match status" value="1"/>
</dbReference>
<dbReference type="PROSITE" id="PS50191">
    <property type="entry name" value="CRAL_TRIO"/>
    <property type="match status" value="1"/>
</dbReference>
<evidence type="ECO:0000313" key="2">
    <source>
        <dbReference type="EMBL" id="CAL8137123.1"/>
    </source>
</evidence>
<proteinExistence type="predicted"/>
<dbReference type="PRINTS" id="PR00180">
    <property type="entry name" value="CRETINALDHBP"/>
</dbReference>
<keyword evidence="3" id="KW-1185">Reference proteome</keyword>
<organism evidence="2 3">
    <name type="scientific">Orchesella dallaii</name>
    <dbReference type="NCBI Taxonomy" id="48710"/>
    <lineage>
        <taxon>Eukaryota</taxon>
        <taxon>Metazoa</taxon>
        <taxon>Ecdysozoa</taxon>
        <taxon>Arthropoda</taxon>
        <taxon>Hexapoda</taxon>
        <taxon>Collembola</taxon>
        <taxon>Entomobryomorpha</taxon>
        <taxon>Entomobryoidea</taxon>
        <taxon>Orchesellidae</taxon>
        <taxon>Orchesellinae</taxon>
        <taxon>Orchesella</taxon>
    </lineage>
</organism>
<feature type="domain" description="CRAL-TRIO" evidence="1">
    <location>
        <begin position="87"/>
        <end position="249"/>
    </location>
</feature>
<protein>
    <recommendedName>
        <fullName evidence="1">CRAL-TRIO domain-containing protein</fullName>
    </recommendedName>
</protein>
<dbReference type="CDD" id="cd00170">
    <property type="entry name" value="SEC14"/>
    <property type="match status" value="1"/>
</dbReference>
<dbReference type="InterPro" id="IPR001251">
    <property type="entry name" value="CRAL-TRIO_dom"/>
</dbReference>
<dbReference type="Proteomes" id="UP001642540">
    <property type="component" value="Unassembled WGS sequence"/>
</dbReference>
<dbReference type="EMBL" id="CAXLJM020000114">
    <property type="protein sequence ID" value="CAL8137123.1"/>
    <property type="molecule type" value="Genomic_DNA"/>
</dbReference>
<name>A0ABP1RVT5_9HEXA</name>
<dbReference type="InterPro" id="IPR036865">
    <property type="entry name" value="CRAL-TRIO_dom_sf"/>
</dbReference>
<dbReference type="SMART" id="SM00516">
    <property type="entry name" value="SEC14"/>
    <property type="match status" value="1"/>
</dbReference>
<dbReference type="PANTHER" id="PTHR23324:SF83">
    <property type="entry name" value="SEC14-LIKE PROTEIN 2"/>
    <property type="match status" value="1"/>
</dbReference>
<dbReference type="InterPro" id="IPR011074">
    <property type="entry name" value="CRAL/TRIO_N_dom"/>
</dbReference>
<dbReference type="InterPro" id="IPR036273">
    <property type="entry name" value="CRAL/TRIO_N_dom_sf"/>
</dbReference>
<dbReference type="Gene3D" id="3.40.525.10">
    <property type="entry name" value="CRAL-TRIO lipid binding domain"/>
    <property type="match status" value="1"/>
</dbReference>
<accession>A0ABP1RVT5</accession>
<evidence type="ECO:0000259" key="1">
    <source>
        <dbReference type="PROSITE" id="PS50191"/>
    </source>
</evidence>
<dbReference type="SUPFAM" id="SSF52087">
    <property type="entry name" value="CRAL/TRIO domain"/>
    <property type="match status" value="1"/>
</dbReference>
<reference evidence="2 3" key="1">
    <citation type="submission" date="2024-08" db="EMBL/GenBank/DDBJ databases">
        <authorList>
            <person name="Cucini C."/>
            <person name="Frati F."/>
        </authorList>
    </citation>
    <scope>NUCLEOTIDE SEQUENCE [LARGE SCALE GENOMIC DNA]</scope>
</reference>
<dbReference type="Pfam" id="PF03765">
    <property type="entry name" value="CRAL_TRIO_N"/>
    <property type="match status" value="1"/>
</dbReference>
<dbReference type="Pfam" id="PF00650">
    <property type="entry name" value="CRAL_TRIO"/>
    <property type="match status" value="1"/>
</dbReference>